<accession>A0ACC1LQ26</accession>
<organism evidence="1 2">
    <name type="scientific">Coemansia furcata</name>
    <dbReference type="NCBI Taxonomy" id="417177"/>
    <lineage>
        <taxon>Eukaryota</taxon>
        <taxon>Fungi</taxon>
        <taxon>Fungi incertae sedis</taxon>
        <taxon>Zoopagomycota</taxon>
        <taxon>Kickxellomycotina</taxon>
        <taxon>Kickxellomycetes</taxon>
        <taxon>Kickxellales</taxon>
        <taxon>Kickxellaceae</taxon>
        <taxon>Coemansia</taxon>
    </lineage>
</organism>
<reference evidence="1" key="1">
    <citation type="submission" date="2022-07" db="EMBL/GenBank/DDBJ databases">
        <title>Phylogenomic reconstructions and comparative analyses of Kickxellomycotina fungi.</title>
        <authorList>
            <person name="Reynolds N.K."/>
            <person name="Stajich J.E."/>
            <person name="Barry K."/>
            <person name="Grigoriev I.V."/>
            <person name="Crous P."/>
            <person name="Smith M.E."/>
        </authorList>
    </citation>
    <scope>NUCLEOTIDE SEQUENCE</scope>
    <source>
        <strain evidence="1">CBS 102833</strain>
    </source>
</reference>
<name>A0ACC1LQ26_9FUNG</name>
<evidence type="ECO:0000313" key="2">
    <source>
        <dbReference type="Proteomes" id="UP001140096"/>
    </source>
</evidence>
<keyword evidence="2" id="KW-1185">Reference proteome</keyword>
<dbReference type="Proteomes" id="UP001140096">
    <property type="component" value="Unassembled WGS sequence"/>
</dbReference>
<comment type="caution">
    <text evidence="1">The sequence shown here is derived from an EMBL/GenBank/DDBJ whole genome shotgun (WGS) entry which is preliminary data.</text>
</comment>
<sequence length="697" mass="71890">MDAKDQQPGLGTVAEGSERKTSNAGRGRGGGRGAGRHSVGNSGRPPVDPSRTAGGAVGDEGAPRSNRRKTARPPPPTPPPQTPLSAPVSRGNSSTDLGSAGKRPPQQRPPPPPPHPRGGGRPPRPVTPKNRPVNSPAASSPAGLVAGNPVSGGGGGPRPYRPRPPRPVRPIHNATAAGNVPMVSDTATISAPNISAEHIRPVRPIKNALPPHPAQPRPRPRPDPSVAAANARVRPKHKPVGKPAAAAVAGSGATTTTDIPSSATPATIAAEDLPAPAPMPKTPQRTPNKPMPGPKESPKKKVPQANGSKGVAPLAKAENGTLDTPTRNNDKAAEVGDAAGPAPQPRQTMQPVPPPKPVERKPVTKVTIRWLPVDLPEHVFWRSVEPALPWFDPHHVGAVVQKERVVLRGLNSDLETVAASVEATASSESEAAPEQGSAPTDDTGAECDPQAPLAAADDLPPSSLGATTTAMVDVYESDNLARLDSEPYWRAFVPGKQHQSRAKPADPARAYILFATPAEVDHFYRHYHGHAFSKNGTLSRAAVELSAFQHVPWSAGTSAGDMLSGTIDEDPDFIAFLAVDPNAIADLEATAGDGVAAAGVKPLAHVSYAAAASVTSANGVSDGDAKGAKETTTPLIDYLRELKGKAMGARSVNRPPAKGAAQGKFAAAAASSSAKTTASAPSRSGDVTPKKPRRRNR</sequence>
<gene>
    <name evidence="1" type="ORF">H4S07_000488</name>
</gene>
<dbReference type="EMBL" id="JANBUP010000030">
    <property type="protein sequence ID" value="KAJ2813685.1"/>
    <property type="molecule type" value="Genomic_DNA"/>
</dbReference>
<evidence type="ECO:0000313" key="1">
    <source>
        <dbReference type="EMBL" id="KAJ2813685.1"/>
    </source>
</evidence>
<proteinExistence type="predicted"/>
<protein>
    <submittedName>
        <fullName evidence="1">Uncharacterized protein</fullName>
    </submittedName>
</protein>